<comment type="cofactor">
    <cofactor evidence="1 7">
        <name>heme</name>
        <dbReference type="ChEBI" id="CHEBI:30413"/>
    </cofactor>
</comment>
<keyword evidence="5 7" id="KW-0408">Iron</keyword>
<evidence type="ECO:0000313" key="9">
    <source>
        <dbReference type="Proteomes" id="UP000009022"/>
    </source>
</evidence>
<reference evidence="8 9" key="1">
    <citation type="journal article" date="2008" name="Nature">
        <title>The Trichoplax genome and the nature of placozoans.</title>
        <authorList>
            <person name="Srivastava M."/>
            <person name="Begovic E."/>
            <person name="Chapman J."/>
            <person name="Putnam N.H."/>
            <person name="Hellsten U."/>
            <person name="Kawashima T."/>
            <person name="Kuo A."/>
            <person name="Mitros T."/>
            <person name="Salamov A."/>
            <person name="Carpenter M.L."/>
            <person name="Signorovitch A.Y."/>
            <person name="Moreno M.A."/>
            <person name="Kamm K."/>
            <person name="Grimwood J."/>
            <person name="Schmutz J."/>
            <person name="Shapiro H."/>
            <person name="Grigoriev I.V."/>
            <person name="Buss L.W."/>
            <person name="Schierwater B."/>
            <person name="Dellaporta S.L."/>
            <person name="Rokhsar D.S."/>
        </authorList>
    </citation>
    <scope>NUCLEOTIDE SEQUENCE [LARGE SCALE GENOMIC DNA]</scope>
    <source>
        <strain evidence="8 9">Grell-BS-1999</strain>
    </source>
</reference>
<dbReference type="RefSeq" id="XP_002109963.1">
    <property type="nucleotide sequence ID" value="XM_002109927.1"/>
</dbReference>
<dbReference type="SUPFAM" id="SSF48264">
    <property type="entry name" value="Cytochrome P450"/>
    <property type="match status" value="1"/>
</dbReference>
<dbReference type="GO" id="GO:0016491">
    <property type="term" value="F:oxidoreductase activity"/>
    <property type="evidence" value="ECO:0000318"/>
    <property type="project" value="GO_Central"/>
</dbReference>
<dbReference type="GeneID" id="6751178"/>
<dbReference type="Pfam" id="PF00067">
    <property type="entry name" value="p450"/>
    <property type="match status" value="1"/>
</dbReference>
<dbReference type="CTD" id="6751178"/>
<sequence>MKVEPVNSDDNPKKVANSLGWTIPSVMKLLKEGNLYFKTIQEKTGHTIFRINLGVEAFALCDSQSATAVFDYSKVTKDDGFGRLKFNKNLTGQIRPSIFCNGEVHERYRKFLMDVFRATSVDYLIKVTNEAVEKHFSLWEKSYTGAGIAKEWEMDILRLCSDIVHRAILGGEISSEASHNWLMGILKKKRSALGVKTKFFSKAIVGYAILTNGIKESPHYQSMIKLADKRSVSEEEALNNILFSILFNYYGGCSAAFRTCAARISILDENIKSELIEDIKSAIDKYGGLTGQALCQMRKLHSFVLENLRMSSPVNLIFGRAVEDLMIKSNTGTYKIPKGKLMVANLFWAHRDTRVFDDPLTFQALRFFNNPDLKNYLYWEAGPFSKDQCEKTHQCPGRNIAIPSIMLFSAYLLLQGDYQLGSEPQWTGKKIRRLGTPDEIITLKKFKYKSDVTVSLPEAVLNSKLKYDEMTAENNNSQCPVDSEA</sequence>
<dbReference type="KEGG" id="tad:TRIADDRAFT_63648"/>
<dbReference type="InParanoid" id="B3RP49"/>
<keyword evidence="3 7" id="KW-0479">Metal-binding</keyword>
<dbReference type="Gene3D" id="1.10.630.10">
    <property type="entry name" value="Cytochrome P450"/>
    <property type="match status" value="1"/>
</dbReference>
<dbReference type="GO" id="GO:0000249">
    <property type="term" value="F:C-22 sterol desaturase (NADPH) activity"/>
    <property type="evidence" value="ECO:0007669"/>
    <property type="project" value="UniProtKB-EC"/>
</dbReference>
<dbReference type="PANTHER" id="PTHR24286">
    <property type="entry name" value="CYTOCHROME P450 26"/>
    <property type="match status" value="1"/>
</dbReference>
<evidence type="ECO:0000256" key="4">
    <source>
        <dbReference type="ARBA" id="ARBA00023002"/>
    </source>
</evidence>
<evidence type="ECO:0000256" key="5">
    <source>
        <dbReference type="ARBA" id="ARBA00023004"/>
    </source>
</evidence>
<dbReference type="GO" id="GO:0020037">
    <property type="term" value="F:heme binding"/>
    <property type="evidence" value="ECO:0007669"/>
    <property type="project" value="InterPro"/>
</dbReference>
<dbReference type="PRINTS" id="PR00465">
    <property type="entry name" value="EP450IV"/>
</dbReference>
<evidence type="ECO:0000256" key="7">
    <source>
        <dbReference type="PIRSR" id="PIRSR602403-1"/>
    </source>
</evidence>
<dbReference type="GO" id="GO:0005506">
    <property type="term" value="F:iron ion binding"/>
    <property type="evidence" value="ECO:0007669"/>
    <property type="project" value="InterPro"/>
</dbReference>
<dbReference type="GO" id="GO:0034653">
    <property type="term" value="P:retinoic acid catabolic process"/>
    <property type="evidence" value="ECO:0007669"/>
    <property type="project" value="UniProtKB-ARBA"/>
</dbReference>
<dbReference type="OMA" id="QCAAKDY"/>
<keyword evidence="4" id="KW-0560">Oxidoreductase</keyword>
<dbReference type="AlphaFoldDB" id="B3RP49"/>
<dbReference type="OrthoDB" id="2789670at2759"/>
<dbReference type="GO" id="GO:0004497">
    <property type="term" value="F:monooxygenase activity"/>
    <property type="evidence" value="ECO:0007669"/>
    <property type="project" value="InterPro"/>
</dbReference>
<comment type="similarity">
    <text evidence="2">Belongs to the cytochrome P450 family.</text>
</comment>
<evidence type="ECO:0000256" key="1">
    <source>
        <dbReference type="ARBA" id="ARBA00001971"/>
    </source>
</evidence>
<protein>
    <recommendedName>
        <fullName evidence="6">sterol 22-desaturase</fullName>
        <ecNumber evidence="6">1.14.19.41</ecNumber>
    </recommendedName>
</protein>
<dbReference type="CDD" id="cd11071">
    <property type="entry name" value="CYP74"/>
    <property type="match status" value="1"/>
</dbReference>
<evidence type="ECO:0000256" key="6">
    <source>
        <dbReference type="ARBA" id="ARBA00039038"/>
    </source>
</evidence>
<dbReference type="PhylomeDB" id="B3RP49"/>
<keyword evidence="7" id="KW-0349">Heme</keyword>
<dbReference type="InterPro" id="IPR036396">
    <property type="entry name" value="Cyt_P450_sf"/>
</dbReference>
<dbReference type="eggNOG" id="ENOG502QQNS">
    <property type="taxonomic scope" value="Eukaryota"/>
</dbReference>
<evidence type="ECO:0000256" key="3">
    <source>
        <dbReference type="ARBA" id="ARBA00022723"/>
    </source>
</evidence>
<accession>B3RP49</accession>
<keyword evidence="9" id="KW-1185">Reference proteome</keyword>
<proteinExistence type="inferred from homology"/>
<feature type="binding site" description="axial binding residue" evidence="7">
    <location>
        <position position="395"/>
    </location>
    <ligand>
        <name>heme</name>
        <dbReference type="ChEBI" id="CHEBI:30413"/>
    </ligand>
    <ligandPart>
        <name>Fe</name>
        <dbReference type="ChEBI" id="CHEBI:18248"/>
    </ligandPart>
</feature>
<dbReference type="HOGENOM" id="CLU_564225_0_0_1"/>
<dbReference type="InterPro" id="IPR002403">
    <property type="entry name" value="Cyt_P450_E_grp-IV"/>
</dbReference>
<dbReference type="EMBL" id="DS985242">
    <property type="protein sequence ID" value="EDV28129.1"/>
    <property type="molecule type" value="Genomic_DNA"/>
</dbReference>
<dbReference type="EC" id="1.14.19.41" evidence="6"/>
<evidence type="ECO:0000313" key="8">
    <source>
        <dbReference type="EMBL" id="EDV28129.1"/>
    </source>
</evidence>
<dbReference type="PANTHER" id="PTHR24286:SF228">
    <property type="entry name" value="C-22 STEROL DESATURASE ERG5"/>
    <property type="match status" value="1"/>
</dbReference>
<organism evidence="8 9">
    <name type="scientific">Trichoplax adhaerens</name>
    <name type="common">Trichoplax reptans</name>
    <dbReference type="NCBI Taxonomy" id="10228"/>
    <lineage>
        <taxon>Eukaryota</taxon>
        <taxon>Metazoa</taxon>
        <taxon>Placozoa</taxon>
        <taxon>Uniplacotomia</taxon>
        <taxon>Trichoplacea</taxon>
        <taxon>Trichoplacidae</taxon>
        <taxon>Trichoplax</taxon>
    </lineage>
</organism>
<gene>
    <name evidence="8" type="ORF">TRIADDRAFT_63648</name>
</gene>
<dbReference type="Proteomes" id="UP000009022">
    <property type="component" value="Unassembled WGS sequence"/>
</dbReference>
<dbReference type="InterPro" id="IPR001128">
    <property type="entry name" value="Cyt_P450"/>
</dbReference>
<evidence type="ECO:0000256" key="2">
    <source>
        <dbReference type="ARBA" id="ARBA00010617"/>
    </source>
</evidence>
<name>B3RP49_TRIAD</name>